<protein>
    <submittedName>
        <fullName evidence="7">Brassinosteroid-responsive RING protein 1</fullName>
    </submittedName>
</protein>
<dbReference type="Pfam" id="PF13639">
    <property type="entry name" value="zf-RING_2"/>
    <property type="match status" value="1"/>
</dbReference>
<keyword evidence="8" id="KW-1185">Reference proteome</keyword>
<dbReference type="AlphaFoldDB" id="A0ABD0ZHU4"/>
<sequence>MESKTFNINVNVKAQSQCPLFGVLSTVVINQTRYFPEFTLTEKDGRLKTLGSFSVSSFYSRPYPQIFIKLESFKPYYVFQTLYGRLDDHVFSQKISNEIVVEVQRKMSQGFKQPLFIEVFVKLTPKVFNLPPSSSAPSTKESELEKTCAICLENMSGGSEDYFQMPNCSHWFHEDCIIEWIDRDNNSCPLCRQPLDEEGESDEESESEEETEIEGEV</sequence>
<dbReference type="Proteomes" id="UP001558713">
    <property type="component" value="Unassembled WGS sequence"/>
</dbReference>
<dbReference type="SMART" id="SM00744">
    <property type="entry name" value="RINGv"/>
    <property type="match status" value="1"/>
</dbReference>
<evidence type="ECO:0000256" key="1">
    <source>
        <dbReference type="ARBA" id="ARBA00022723"/>
    </source>
</evidence>
<evidence type="ECO:0000256" key="5">
    <source>
        <dbReference type="SAM" id="MobiDB-lite"/>
    </source>
</evidence>
<dbReference type="GO" id="GO:0008270">
    <property type="term" value="F:zinc ion binding"/>
    <property type="evidence" value="ECO:0007669"/>
    <property type="project" value="UniProtKB-KW"/>
</dbReference>
<evidence type="ECO:0000259" key="6">
    <source>
        <dbReference type="PROSITE" id="PS50089"/>
    </source>
</evidence>
<name>A0ABD0ZHU4_CARAN</name>
<evidence type="ECO:0000256" key="2">
    <source>
        <dbReference type="ARBA" id="ARBA00022771"/>
    </source>
</evidence>
<evidence type="ECO:0000313" key="8">
    <source>
        <dbReference type="Proteomes" id="UP001558713"/>
    </source>
</evidence>
<evidence type="ECO:0000256" key="4">
    <source>
        <dbReference type="PROSITE-ProRule" id="PRU00175"/>
    </source>
</evidence>
<keyword evidence="1" id="KW-0479">Metal-binding</keyword>
<dbReference type="SMART" id="SM00184">
    <property type="entry name" value="RING"/>
    <property type="match status" value="1"/>
</dbReference>
<feature type="compositionally biased region" description="Acidic residues" evidence="5">
    <location>
        <begin position="196"/>
        <end position="217"/>
    </location>
</feature>
<dbReference type="InterPro" id="IPR011016">
    <property type="entry name" value="Znf_RING-CH"/>
</dbReference>
<gene>
    <name evidence="7" type="ORF">V5N11_006474</name>
</gene>
<organism evidence="7 8">
    <name type="scientific">Cardamine amara subsp. amara</name>
    <dbReference type="NCBI Taxonomy" id="228776"/>
    <lineage>
        <taxon>Eukaryota</taxon>
        <taxon>Viridiplantae</taxon>
        <taxon>Streptophyta</taxon>
        <taxon>Embryophyta</taxon>
        <taxon>Tracheophyta</taxon>
        <taxon>Spermatophyta</taxon>
        <taxon>Magnoliopsida</taxon>
        <taxon>eudicotyledons</taxon>
        <taxon>Gunneridae</taxon>
        <taxon>Pentapetalae</taxon>
        <taxon>rosids</taxon>
        <taxon>malvids</taxon>
        <taxon>Brassicales</taxon>
        <taxon>Brassicaceae</taxon>
        <taxon>Cardamineae</taxon>
        <taxon>Cardamine</taxon>
    </lineage>
</organism>
<dbReference type="EMBL" id="JBANAX010000766">
    <property type="protein sequence ID" value="KAL1194048.1"/>
    <property type="molecule type" value="Genomic_DNA"/>
</dbReference>
<dbReference type="InterPro" id="IPR001841">
    <property type="entry name" value="Znf_RING"/>
</dbReference>
<evidence type="ECO:0000313" key="7">
    <source>
        <dbReference type="EMBL" id="KAL1194048.1"/>
    </source>
</evidence>
<dbReference type="SUPFAM" id="SSF57850">
    <property type="entry name" value="RING/U-box"/>
    <property type="match status" value="1"/>
</dbReference>
<proteinExistence type="predicted"/>
<dbReference type="PANTHER" id="PTHR45969">
    <property type="entry name" value="RING ZINC FINGER PROTEIN-RELATED"/>
    <property type="match status" value="1"/>
</dbReference>
<dbReference type="PANTHER" id="PTHR45969:SF69">
    <property type="entry name" value="FINGER DOMAIN PROTEIN, PUTATIVE (AFU_ORTHOLOGUE AFUA_3G12190)-RELATED"/>
    <property type="match status" value="1"/>
</dbReference>
<comment type="caution">
    <text evidence="7">The sequence shown here is derived from an EMBL/GenBank/DDBJ whole genome shotgun (WGS) entry which is preliminary data.</text>
</comment>
<keyword evidence="3" id="KW-0862">Zinc</keyword>
<accession>A0ABD0ZHU4</accession>
<keyword evidence="2 4" id="KW-0863">Zinc-finger</keyword>
<dbReference type="InterPro" id="IPR013083">
    <property type="entry name" value="Znf_RING/FYVE/PHD"/>
</dbReference>
<dbReference type="PROSITE" id="PS50089">
    <property type="entry name" value="ZF_RING_2"/>
    <property type="match status" value="1"/>
</dbReference>
<dbReference type="Gene3D" id="3.30.40.10">
    <property type="entry name" value="Zinc/RING finger domain, C3HC4 (zinc finger)"/>
    <property type="match status" value="1"/>
</dbReference>
<feature type="domain" description="RING-type" evidence="6">
    <location>
        <begin position="148"/>
        <end position="192"/>
    </location>
</feature>
<feature type="region of interest" description="Disordered" evidence="5">
    <location>
        <begin position="191"/>
        <end position="217"/>
    </location>
</feature>
<evidence type="ECO:0000256" key="3">
    <source>
        <dbReference type="ARBA" id="ARBA00022833"/>
    </source>
</evidence>
<reference evidence="7 8" key="1">
    <citation type="submission" date="2024-04" db="EMBL/GenBank/DDBJ databases">
        <title>Genome assembly C_amara_ONT_v2.</title>
        <authorList>
            <person name="Yant L."/>
            <person name="Moore C."/>
            <person name="Slenker M."/>
        </authorList>
    </citation>
    <scope>NUCLEOTIDE SEQUENCE [LARGE SCALE GENOMIC DNA]</scope>
    <source>
        <tissue evidence="7">Leaf</tissue>
    </source>
</reference>